<evidence type="ECO:0000313" key="2">
    <source>
        <dbReference type="EMBL" id="QCQ84813.1"/>
    </source>
</evidence>
<protein>
    <submittedName>
        <fullName evidence="2">DNA pilot protein</fullName>
    </submittedName>
</protein>
<evidence type="ECO:0000256" key="1">
    <source>
        <dbReference type="SAM" id="MobiDB-lite"/>
    </source>
</evidence>
<feature type="compositionally biased region" description="Gly residues" evidence="1">
    <location>
        <begin position="145"/>
        <end position="159"/>
    </location>
</feature>
<feature type="compositionally biased region" description="Low complexity" evidence="1">
    <location>
        <begin position="160"/>
        <end position="173"/>
    </location>
</feature>
<dbReference type="Proteomes" id="UP000322757">
    <property type="component" value="Segment"/>
</dbReference>
<organism evidence="2">
    <name type="scientific">Blackfly microvirus SF02</name>
    <dbReference type="NCBI Taxonomy" id="2576452"/>
    <lineage>
        <taxon>Viruses</taxon>
        <taxon>Monodnaviria</taxon>
        <taxon>Sangervirae</taxon>
        <taxon>Phixviricota</taxon>
        <taxon>Malgrandaviricetes</taxon>
        <taxon>Petitvirales</taxon>
        <taxon>Microviridae</taxon>
        <taxon>Microvirus</taxon>
    </lineage>
</organism>
<accession>A0A4V1F5E8</accession>
<sequence>MDPVTMGLLGSSALSAAGSLGGGMMGASGQAATNASQIAAGYQMQANANQYNSEQSTIARDYNTVAARDQRDWQQGQNVQAMNFSSDQADRNRAWQVDQAEKAMAFSRDMSSSAWQRGVADMKAAGINPILAANLGGASSPSGAMGSGAQGSGASGGAGAASTSAASSASGSVGHLGNPGANWQQAISSAANIGSNLLDLKGKQQSIEESKARTGQAASQIELNNSTRDYNISNADLNRVLQEKARQDTATSASQSKAAEASAVYSGAAAGEAGASAGHHRASEGYVSQQTITEKIRQDIARSEANSAAARADIERKKADNYQGPGVAGDTMTTVRTLGQQTKDATKSIVDSVMDIWRNRNTQGGVFHMPMPSHDRPAR</sequence>
<reference evidence="2" key="1">
    <citation type="submission" date="2018-12" db="EMBL/GenBank/DDBJ databases">
        <title>Singled stranded DNA viruses identified in blackflies (Austrosimulium ungulatum) sampled in New Zealand.</title>
        <authorList>
            <person name="Kraberger S."/>
            <person name="Fontenele R.S."/>
            <person name="Schmidlin K."/>
            <person name="Walters M."/>
            <person name="Varsani A."/>
        </authorList>
    </citation>
    <scope>NUCLEOTIDE SEQUENCE [LARGE SCALE GENOMIC DNA]</scope>
    <source>
        <strain evidence="2">091</strain>
    </source>
</reference>
<feature type="region of interest" description="Disordered" evidence="1">
    <location>
        <begin position="139"/>
        <end position="173"/>
    </location>
</feature>
<proteinExistence type="predicted"/>
<name>A0A4V1F5E8_9VIRU</name>
<dbReference type="EMBL" id="MK249172">
    <property type="protein sequence ID" value="QCQ84813.1"/>
    <property type="molecule type" value="Genomic_DNA"/>
</dbReference>